<evidence type="ECO:0000313" key="1">
    <source>
        <dbReference type="EMBL" id="KKM07691.1"/>
    </source>
</evidence>
<sequence length="65" mass="7442">MSTSHFVTNRELAFHGNIDFDHFDHTGGEIISYFESAPLFLKGPSTNFTLFSVLLKDSVNLFRQF</sequence>
<name>A0A0F9JQ13_9ZZZZ</name>
<dbReference type="AlphaFoldDB" id="A0A0F9JQ13"/>
<accession>A0A0F9JQ13</accession>
<proteinExistence type="predicted"/>
<organism evidence="1">
    <name type="scientific">marine sediment metagenome</name>
    <dbReference type="NCBI Taxonomy" id="412755"/>
    <lineage>
        <taxon>unclassified sequences</taxon>
        <taxon>metagenomes</taxon>
        <taxon>ecological metagenomes</taxon>
    </lineage>
</organism>
<dbReference type="EMBL" id="LAZR01015714">
    <property type="protein sequence ID" value="KKM07691.1"/>
    <property type="molecule type" value="Genomic_DNA"/>
</dbReference>
<gene>
    <name evidence="1" type="ORF">LCGC14_1731360</name>
</gene>
<comment type="caution">
    <text evidence="1">The sequence shown here is derived from an EMBL/GenBank/DDBJ whole genome shotgun (WGS) entry which is preliminary data.</text>
</comment>
<reference evidence="1" key="1">
    <citation type="journal article" date="2015" name="Nature">
        <title>Complex archaea that bridge the gap between prokaryotes and eukaryotes.</title>
        <authorList>
            <person name="Spang A."/>
            <person name="Saw J.H."/>
            <person name="Jorgensen S.L."/>
            <person name="Zaremba-Niedzwiedzka K."/>
            <person name="Martijn J."/>
            <person name="Lind A.E."/>
            <person name="van Eijk R."/>
            <person name="Schleper C."/>
            <person name="Guy L."/>
            <person name="Ettema T.J."/>
        </authorList>
    </citation>
    <scope>NUCLEOTIDE SEQUENCE</scope>
</reference>
<protein>
    <submittedName>
        <fullName evidence="1">Uncharacterized protein</fullName>
    </submittedName>
</protein>